<dbReference type="RefSeq" id="WP_269883624.1">
    <property type="nucleotide sequence ID" value="NZ_JAQAGZ010000015.1"/>
</dbReference>
<dbReference type="Pfam" id="PF08666">
    <property type="entry name" value="SAF"/>
    <property type="match status" value="1"/>
</dbReference>
<evidence type="ECO:0000313" key="4">
    <source>
        <dbReference type="Proteomes" id="UP001527882"/>
    </source>
</evidence>
<accession>A0ABT4QDZ4</accession>
<sequence>MEKRYKTVMMNAQDQVAVALENIPEGAVVQVDCQGNSFKIDVREPIDFGHKFAVTAIGQGEDVLKYGEVIGAASRDIFPGEHVHIHNLEGKRGRGDQIAGA</sequence>
<dbReference type="InterPro" id="IPR013974">
    <property type="entry name" value="SAF"/>
</dbReference>
<dbReference type="Proteomes" id="UP001527882">
    <property type="component" value="Unassembled WGS sequence"/>
</dbReference>
<evidence type="ECO:0000313" key="3">
    <source>
        <dbReference type="EMBL" id="MCZ8515094.1"/>
    </source>
</evidence>
<comment type="caution">
    <text evidence="3">The sequence shown here is derived from an EMBL/GenBank/DDBJ whole genome shotgun (WGS) entry which is preliminary data.</text>
</comment>
<dbReference type="Gene3D" id="2.30.130.110">
    <property type="match status" value="1"/>
</dbReference>
<dbReference type="PANTHER" id="PTHR30536">
    <property type="entry name" value="ALTRONATE/GALACTARATE DEHYDRATASE"/>
    <property type="match status" value="1"/>
</dbReference>
<protein>
    <submittedName>
        <fullName evidence="3">UxaA family hydrolase</fullName>
    </submittedName>
</protein>
<dbReference type="SMART" id="SM00858">
    <property type="entry name" value="SAF"/>
    <property type="match status" value="1"/>
</dbReference>
<dbReference type="InterPro" id="IPR044144">
    <property type="entry name" value="SAF_UxaA/GarD"/>
</dbReference>
<keyword evidence="1" id="KW-0456">Lyase</keyword>
<dbReference type="GO" id="GO:0016787">
    <property type="term" value="F:hydrolase activity"/>
    <property type="evidence" value="ECO:0007669"/>
    <property type="project" value="UniProtKB-KW"/>
</dbReference>
<organism evidence="3 4">
    <name type="scientific">Paenibacillus gyeongsangnamensis</name>
    <dbReference type="NCBI Taxonomy" id="3388067"/>
    <lineage>
        <taxon>Bacteria</taxon>
        <taxon>Bacillati</taxon>
        <taxon>Bacillota</taxon>
        <taxon>Bacilli</taxon>
        <taxon>Bacillales</taxon>
        <taxon>Paenibacillaceae</taxon>
        <taxon>Paenibacillus</taxon>
    </lineage>
</organism>
<evidence type="ECO:0000259" key="2">
    <source>
        <dbReference type="SMART" id="SM00858"/>
    </source>
</evidence>
<keyword evidence="4" id="KW-1185">Reference proteome</keyword>
<evidence type="ECO:0000256" key="1">
    <source>
        <dbReference type="ARBA" id="ARBA00023239"/>
    </source>
</evidence>
<name>A0ABT4QDZ4_9BACL</name>
<feature type="domain" description="SAF" evidence="2">
    <location>
        <begin position="14"/>
        <end position="89"/>
    </location>
</feature>
<dbReference type="InterPro" id="IPR052172">
    <property type="entry name" value="UxaA_altronate/galactarate_dh"/>
</dbReference>
<dbReference type="PANTHER" id="PTHR30536:SF5">
    <property type="entry name" value="ALTRONATE DEHYDRATASE"/>
    <property type="match status" value="1"/>
</dbReference>
<gene>
    <name evidence="3" type="ORF">O9H85_22255</name>
</gene>
<proteinExistence type="predicted"/>
<reference evidence="3 4" key="1">
    <citation type="submission" date="2022-12" db="EMBL/GenBank/DDBJ databases">
        <title>Draft genome sequence of Paenibacillus sp. dW9.</title>
        <authorList>
            <person name="Choi E.-W."/>
            <person name="Kim D.-U."/>
        </authorList>
    </citation>
    <scope>NUCLEOTIDE SEQUENCE [LARGE SCALE GENOMIC DNA]</scope>
    <source>
        <strain evidence="4">dW9</strain>
    </source>
</reference>
<dbReference type="EMBL" id="JAQAGZ010000015">
    <property type="protein sequence ID" value="MCZ8515094.1"/>
    <property type="molecule type" value="Genomic_DNA"/>
</dbReference>
<dbReference type="CDD" id="cd11613">
    <property type="entry name" value="SAF_AH_GD"/>
    <property type="match status" value="1"/>
</dbReference>
<keyword evidence="3" id="KW-0378">Hydrolase</keyword>